<dbReference type="Proteomes" id="UP001234989">
    <property type="component" value="Chromosome 10"/>
</dbReference>
<sequence>MNPLEFLGSQVGEDPQNFIDEVKKIFGVMQVTGNDRVGLESYRLKDVAHIWFTQWKENKGEGAAPVTWECFTGAFQDRFFPRKLREAKAQEFMNLRQGTMSVQKYGLKFTQLSRYAPHMVANPRAQMSKFMFGVLDLVKTECRNVMLLEYMNISRLMTHAQQVKRDKLREISKDNKKARTGNYEYS</sequence>
<evidence type="ECO:0000313" key="3">
    <source>
        <dbReference type="EMBL" id="WMV50554.1"/>
    </source>
</evidence>
<feature type="domain" description="Retrotransposon gag" evidence="2">
    <location>
        <begin position="42"/>
        <end position="134"/>
    </location>
</feature>
<protein>
    <recommendedName>
        <fullName evidence="2">Retrotransposon gag domain-containing protein</fullName>
    </recommendedName>
</protein>
<accession>A0AAF0ZVL2</accession>
<organism evidence="3 4">
    <name type="scientific">Solanum verrucosum</name>
    <dbReference type="NCBI Taxonomy" id="315347"/>
    <lineage>
        <taxon>Eukaryota</taxon>
        <taxon>Viridiplantae</taxon>
        <taxon>Streptophyta</taxon>
        <taxon>Embryophyta</taxon>
        <taxon>Tracheophyta</taxon>
        <taxon>Spermatophyta</taxon>
        <taxon>Magnoliopsida</taxon>
        <taxon>eudicotyledons</taxon>
        <taxon>Gunneridae</taxon>
        <taxon>Pentapetalae</taxon>
        <taxon>asterids</taxon>
        <taxon>lamiids</taxon>
        <taxon>Solanales</taxon>
        <taxon>Solanaceae</taxon>
        <taxon>Solanoideae</taxon>
        <taxon>Solaneae</taxon>
        <taxon>Solanum</taxon>
    </lineage>
</organism>
<gene>
    <name evidence="3" type="ORF">MTR67_043939</name>
</gene>
<reference evidence="3" key="1">
    <citation type="submission" date="2023-08" db="EMBL/GenBank/DDBJ databases">
        <title>A de novo genome assembly of Solanum verrucosum Schlechtendal, a Mexican diploid species geographically isolated from the other diploid A-genome species in potato relatives.</title>
        <authorList>
            <person name="Hosaka K."/>
        </authorList>
    </citation>
    <scope>NUCLEOTIDE SEQUENCE</scope>
    <source>
        <tissue evidence="3">Young leaves</tissue>
    </source>
</reference>
<dbReference type="Pfam" id="PF03732">
    <property type="entry name" value="Retrotrans_gag"/>
    <property type="match status" value="1"/>
</dbReference>
<evidence type="ECO:0000259" key="2">
    <source>
        <dbReference type="Pfam" id="PF03732"/>
    </source>
</evidence>
<proteinExistence type="predicted"/>
<dbReference type="InterPro" id="IPR005162">
    <property type="entry name" value="Retrotrans_gag_dom"/>
</dbReference>
<feature type="region of interest" description="Disordered" evidence="1">
    <location>
        <begin position="167"/>
        <end position="186"/>
    </location>
</feature>
<name>A0AAF0ZVL2_SOLVR</name>
<dbReference type="EMBL" id="CP133621">
    <property type="protein sequence ID" value="WMV50554.1"/>
    <property type="molecule type" value="Genomic_DNA"/>
</dbReference>
<evidence type="ECO:0000313" key="4">
    <source>
        <dbReference type="Proteomes" id="UP001234989"/>
    </source>
</evidence>
<keyword evidence="4" id="KW-1185">Reference proteome</keyword>
<feature type="compositionally biased region" description="Basic and acidic residues" evidence="1">
    <location>
        <begin position="167"/>
        <end position="177"/>
    </location>
</feature>
<dbReference type="AlphaFoldDB" id="A0AAF0ZVL2"/>
<evidence type="ECO:0000256" key="1">
    <source>
        <dbReference type="SAM" id="MobiDB-lite"/>
    </source>
</evidence>